<organism evidence="2 3">
    <name type="scientific">Nocardioides panacisoli</name>
    <dbReference type="NCBI Taxonomy" id="627624"/>
    <lineage>
        <taxon>Bacteria</taxon>
        <taxon>Bacillati</taxon>
        <taxon>Actinomycetota</taxon>
        <taxon>Actinomycetes</taxon>
        <taxon>Propionibacteriales</taxon>
        <taxon>Nocardioidaceae</taxon>
        <taxon>Nocardioides</taxon>
    </lineage>
</organism>
<dbReference type="Proteomes" id="UP001501821">
    <property type="component" value="Unassembled WGS sequence"/>
</dbReference>
<dbReference type="Gene3D" id="3.40.50.150">
    <property type="entry name" value="Vaccinia Virus protein VP39"/>
    <property type="match status" value="1"/>
</dbReference>
<dbReference type="Pfam" id="PF04991">
    <property type="entry name" value="LicD"/>
    <property type="match status" value="1"/>
</dbReference>
<name>A0ABP7IT35_9ACTN</name>
<evidence type="ECO:0000313" key="2">
    <source>
        <dbReference type="EMBL" id="GAA3826343.1"/>
    </source>
</evidence>
<gene>
    <name evidence="2" type="ORF">GCM10022242_29580</name>
</gene>
<keyword evidence="3" id="KW-1185">Reference proteome</keyword>
<reference evidence="3" key="1">
    <citation type="journal article" date="2019" name="Int. J. Syst. Evol. Microbiol.">
        <title>The Global Catalogue of Microorganisms (GCM) 10K type strain sequencing project: providing services to taxonomists for standard genome sequencing and annotation.</title>
        <authorList>
            <consortium name="The Broad Institute Genomics Platform"/>
            <consortium name="The Broad Institute Genome Sequencing Center for Infectious Disease"/>
            <person name="Wu L."/>
            <person name="Ma J."/>
        </authorList>
    </citation>
    <scope>NUCLEOTIDE SEQUENCE [LARGE SCALE GENOMIC DNA]</scope>
    <source>
        <strain evidence="3">JCM 16953</strain>
    </source>
</reference>
<dbReference type="EMBL" id="BAABAH010000011">
    <property type="protein sequence ID" value="GAA3826343.1"/>
    <property type="molecule type" value="Genomic_DNA"/>
</dbReference>
<dbReference type="InterPro" id="IPR007074">
    <property type="entry name" value="LicD/FKTN/FKRP_NTP_transf"/>
</dbReference>
<evidence type="ECO:0000313" key="3">
    <source>
        <dbReference type="Proteomes" id="UP001501821"/>
    </source>
</evidence>
<dbReference type="PANTHER" id="PTHR13627:SF31">
    <property type="entry name" value="RIBITOL 5-PHOSPHATE TRANSFERASE FKRP"/>
    <property type="match status" value="1"/>
</dbReference>
<dbReference type="InterPro" id="IPR052613">
    <property type="entry name" value="LicD_transferase"/>
</dbReference>
<dbReference type="PANTHER" id="PTHR13627">
    <property type="entry name" value="FUKUTIN RELATED PROTEIN"/>
    <property type="match status" value="1"/>
</dbReference>
<proteinExistence type="predicted"/>
<evidence type="ECO:0000259" key="1">
    <source>
        <dbReference type="Pfam" id="PF04991"/>
    </source>
</evidence>
<feature type="domain" description="LicD/FKTN/FKRP nucleotidyltransferase" evidence="1">
    <location>
        <begin position="144"/>
        <end position="174"/>
    </location>
</feature>
<comment type="caution">
    <text evidence="2">The sequence shown here is derived from an EMBL/GenBank/DDBJ whole genome shotgun (WGS) entry which is preliminary data.</text>
</comment>
<sequence length="527" mass="59357">MTEPGETVRLGLAGIAVSTDPDRVLDVVFDGRRVWSFRADQAGTPRAADTGDGPEWWVPWPKQLAQHLKGVAEVVIRDQERTVLATEELHFGSSDERVRIEDRMGRPLIMDSKGRLSLPFEGNEDATGALLGAAHAVLGVLEDAGLEGFLAYGTLLGAVRGGAFIGHDNDVDLGYISERSQPVDVVRESLRLERRLVRAGMEVERYSGAGVKVFVYDDSGIRRGLDVFGGFWDGGLLAFLGEIHAPFRREWLLPRSTVTLEGEEFPAPAEPERLLELMYGPGWRIPDPTFVFDPGTAARERLSRWFRGVRDRRNQWDAWYHAAKLQRPFIKPHHVARLLHRAEPAGCTVVDVGCGRGQDMAFLASERHPTIGLDYSLYATDYHLERSALHGWPLRAELVNFLELRQVLGWGARLAREIEGPRAVLARHFVDSTSRRGREGLFRFSSMVLRGGGRLYLEFFASEDPREAEPDDLVWEVDHRDVAEDAIALGGTIEETTWFEPNWFELPWRTSEWDPKPRGCRMTITWA</sequence>
<dbReference type="SUPFAM" id="SSF53335">
    <property type="entry name" value="S-adenosyl-L-methionine-dependent methyltransferases"/>
    <property type="match status" value="1"/>
</dbReference>
<dbReference type="RefSeq" id="WP_344776771.1">
    <property type="nucleotide sequence ID" value="NZ_BAABAH010000011.1"/>
</dbReference>
<protein>
    <recommendedName>
        <fullName evidence="1">LicD/FKTN/FKRP nucleotidyltransferase domain-containing protein</fullName>
    </recommendedName>
</protein>
<accession>A0ABP7IT35</accession>
<dbReference type="InterPro" id="IPR029063">
    <property type="entry name" value="SAM-dependent_MTases_sf"/>
</dbReference>